<dbReference type="EMBL" id="JABVEC010000002">
    <property type="protein sequence ID" value="MBC6464920.1"/>
    <property type="molecule type" value="Genomic_DNA"/>
</dbReference>
<evidence type="ECO:0000256" key="1">
    <source>
        <dbReference type="SAM" id="Phobius"/>
    </source>
</evidence>
<keyword evidence="1" id="KW-0812">Transmembrane</keyword>
<keyword evidence="1" id="KW-1133">Transmembrane helix</keyword>
<dbReference type="RefSeq" id="WP_187241879.1">
    <property type="nucleotide sequence ID" value="NZ_BAAAOK010000008.1"/>
</dbReference>
<name>A0ABR7LK83_9ACTN</name>
<gene>
    <name evidence="2" type="ORF">HKK74_05330</name>
</gene>
<evidence type="ECO:0000313" key="2">
    <source>
        <dbReference type="EMBL" id="MBC6464920.1"/>
    </source>
</evidence>
<dbReference type="Pfam" id="PF11271">
    <property type="entry name" value="PorA"/>
    <property type="match status" value="1"/>
</dbReference>
<dbReference type="InterPro" id="IPR021424">
    <property type="entry name" value="PorA"/>
</dbReference>
<proteinExistence type="predicted"/>
<dbReference type="Proteomes" id="UP000805614">
    <property type="component" value="Unassembled WGS sequence"/>
</dbReference>
<accession>A0ABR7LK83</accession>
<protein>
    <submittedName>
        <fullName evidence="2">DUF3068 domain-containing protein</fullName>
    </submittedName>
</protein>
<evidence type="ECO:0000313" key="3">
    <source>
        <dbReference type="Proteomes" id="UP000805614"/>
    </source>
</evidence>
<feature type="transmembrane region" description="Helical" evidence="1">
    <location>
        <begin position="283"/>
        <end position="305"/>
    </location>
</feature>
<keyword evidence="3" id="KW-1185">Reference proteome</keyword>
<sequence length="316" mass="34598">MRRPAALGLVGVGVFFLALVPLLRFYVQDQVVAVPRNFYQATRLEARDASYFDTAELEMRTDVTLSARSTVLGDVRPVGGADVVVWDASTAVYDDDRDRQLEALDYRIAVNRRTSELVSCCGAHVAGDMGVRFAGYGLVLPPADVRKRDYQVFDVITRRPWPARFGGEERVQGLRTYRFVQEVGLTKVGELKALPGRFLGLGPRSGNVDVDRYYAARNTVWVDPRTGTPVKHEQVVQTTVRMPDGRGGLTASAARLVTVPADQKRLVARADRNALVIAAVRTYVPVGALSAGLLLVLTGGVVGLVGERTARRVRDT</sequence>
<reference evidence="2 3" key="1">
    <citation type="submission" date="2020-06" db="EMBL/GenBank/DDBJ databases">
        <title>Actinomadura xiongansis sp. nov., isolated from soil of Baiyangdian.</title>
        <authorList>
            <person name="Zhang X."/>
        </authorList>
    </citation>
    <scope>NUCLEOTIDE SEQUENCE [LARGE SCALE GENOMIC DNA]</scope>
    <source>
        <strain evidence="2 3">HBUM206468</strain>
    </source>
</reference>
<organism evidence="2 3">
    <name type="scientific">Actinomadura alba</name>
    <dbReference type="NCBI Taxonomy" id="406431"/>
    <lineage>
        <taxon>Bacteria</taxon>
        <taxon>Bacillati</taxon>
        <taxon>Actinomycetota</taxon>
        <taxon>Actinomycetes</taxon>
        <taxon>Streptosporangiales</taxon>
        <taxon>Thermomonosporaceae</taxon>
        <taxon>Actinomadura</taxon>
    </lineage>
</organism>
<comment type="caution">
    <text evidence="2">The sequence shown here is derived from an EMBL/GenBank/DDBJ whole genome shotgun (WGS) entry which is preliminary data.</text>
</comment>
<keyword evidence="1" id="KW-0472">Membrane</keyword>